<keyword evidence="4" id="KW-1185">Reference proteome</keyword>
<dbReference type="RefSeq" id="WP_380030062.1">
    <property type="nucleotide sequence ID" value="NZ_CP061913.1"/>
</dbReference>
<dbReference type="EMBL" id="JBHMCA010000053">
    <property type="protein sequence ID" value="MFB9447491.1"/>
    <property type="molecule type" value="Genomic_DNA"/>
</dbReference>
<protein>
    <submittedName>
        <fullName evidence="3">Helix-turn-helix domain-containing protein</fullName>
    </submittedName>
</protein>
<dbReference type="InterPro" id="IPR010093">
    <property type="entry name" value="SinI_DNA-bd"/>
</dbReference>
<feature type="region of interest" description="Disordered" evidence="1">
    <location>
        <begin position="1"/>
        <end position="39"/>
    </location>
</feature>
<dbReference type="InterPro" id="IPR041657">
    <property type="entry name" value="HTH_17"/>
</dbReference>
<dbReference type="NCBIfam" id="TIGR01764">
    <property type="entry name" value="excise"/>
    <property type="match status" value="1"/>
</dbReference>
<comment type="caution">
    <text evidence="3">The sequence shown here is derived from an EMBL/GenBank/DDBJ whole genome shotgun (WGS) entry which is preliminary data.</text>
</comment>
<proteinExistence type="predicted"/>
<dbReference type="InterPro" id="IPR009061">
    <property type="entry name" value="DNA-bd_dom_put_sf"/>
</dbReference>
<sequence>MQVESCRGHHKQLRHVRPRPGRERTLPLPAPRRRSWGTAGHSLARLPTGRWRSINACLRRSSTPSTLLTTTEVAALLHCSRQHVVDLCSNGTLAFVRAGTHRRIRRDDVERLLRLPFRREVEKSL</sequence>
<dbReference type="Pfam" id="PF12728">
    <property type="entry name" value="HTH_17"/>
    <property type="match status" value="1"/>
</dbReference>
<evidence type="ECO:0000313" key="3">
    <source>
        <dbReference type="EMBL" id="MFB9447491.1"/>
    </source>
</evidence>
<accession>A0ABV5MF68</accession>
<evidence type="ECO:0000259" key="2">
    <source>
        <dbReference type="Pfam" id="PF12728"/>
    </source>
</evidence>
<name>A0ABV5MF68_9ACTN</name>
<dbReference type="Proteomes" id="UP001589608">
    <property type="component" value="Unassembled WGS sequence"/>
</dbReference>
<feature type="domain" description="Helix-turn-helix" evidence="2">
    <location>
        <begin position="67"/>
        <end position="114"/>
    </location>
</feature>
<evidence type="ECO:0000256" key="1">
    <source>
        <dbReference type="SAM" id="MobiDB-lite"/>
    </source>
</evidence>
<reference evidence="3 4" key="1">
    <citation type="submission" date="2024-09" db="EMBL/GenBank/DDBJ databases">
        <authorList>
            <person name="Sun Q."/>
            <person name="Mori K."/>
        </authorList>
    </citation>
    <scope>NUCLEOTIDE SEQUENCE [LARGE SCALE GENOMIC DNA]</scope>
    <source>
        <strain evidence="3 4">JCM 3307</strain>
    </source>
</reference>
<organism evidence="3 4">
    <name type="scientific">Dactylosporangium vinaceum</name>
    <dbReference type="NCBI Taxonomy" id="53362"/>
    <lineage>
        <taxon>Bacteria</taxon>
        <taxon>Bacillati</taxon>
        <taxon>Actinomycetota</taxon>
        <taxon>Actinomycetes</taxon>
        <taxon>Micromonosporales</taxon>
        <taxon>Micromonosporaceae</taxon>
        <taxon>Dactylosporangium</taxon>
    </lineage>
</organism>
<feature type="compositionally biased region" description="Basic residues" evidence="1">
    <location>
        <begin position="8"/>
        <end position="19"/>
    </location>
</feature>
<evidence type="ECO:0000313" key="4">
    <source>
        <dbReference type="Proteomes" id="UP001589608"/>
    </source>
</evidence>
<dbReference type="SUPFAM" id="SSF46955">
    <property type="entry name" value="Putative DNA-binding domain"/>
    <property type="match status" value="1"/>
</dbReference>
<gene>
    <name evidence="3" type="ORF">ACFFTR_30725</name>
</gene>